<protein>
    <recommendedName>
        <fullName evidence="3">RNA polymerase alpha subunit C-terminal domain-containing protein</fullName>
    </recommendedName>
</protein>
<accession>A0A0R2X8T6</accession>
<dbReference type="EMBL" id="LIDN01000245">
    <property type="protein sequence ID" value="KRP32504.1"/>
    <property type="molecule type" value="Genomic_DNA"/>
</dbReference>
<gene>
    <name evidence="1" type="ORF">ABS33_06390</name>
</gene>
<proteinExistence type="predicted"/>
<sequence>MLPRLSVQRAFTSLDAKELNSLSARAVNVLGRHGIRTREQARQANVLALLAGERNCGRKTMDEVDRWMEEVGEHLASSHGQSSAARDLLHV</sequence>
<dbReference type="SUPFAM" id="SSF47789">
    <property type="entry name" value="C-terminal domain of RNA polymerase alpha subunit"/>
    <property type="match status" value="1"/>
</dbReference>
<evidence type="ECO:0000313" key="1">
    <source>
        <dbReference type="EMBL" id="KRP32504.1"/>
    </source>
</evidence>
<dbReference type="Gene3D" id="1.10.150.20">
    <property type="entry name" value="5' to 3' exonuclease, C-terminal subdomain"/>
    <property type="match status" value="1"/>
</dbReference>
<dbReference type="Proteomes" id="UP000051220">
    <property type="component" value="Unassembled WGS sequence"/>
</dbReference>
<evidence type="ECO:0008006" key="3">
    <source>
        <dbReference type="Google" id="ProtNLM"/>
    </source>
</evidence>
<comment type="caution">
    <text evidence="1">The sequence shown here is derived from an EMBL/GenBank/DDBJ whole genome shotgun (WGS) entry which is preliminary data.</text>
</comment>
<dbReference type="AlphaFoldDB" id="A0A0R2X8T6"/>
<organism evidence="1 2">
    <name type="scientific">Verrucomicrobia subdivision 6 bacterium BACL9 MAG-120924-bin69</name>
    <dbReference type="NCBI Taxonomy" id="1655635"/>
    <lineage>
        <taxon>Bacteria</taxon>
        <taxon>Pseudomonadati</taxon>
        <taxon>Verrucomicrobiota</taxon>
        <taxon>Verrucomicrobiia</taxon>
        <taxon>Verrucomicrobiales</taxon>
        <taxon>Verrucomicrobia subdivision 6</taxon>
    </lineage>
</organism>
<reference evidence="1 2" key="1">
    <citation type="submission" date="2015-10" db="EMBL/GenBank/DDBJ databases">
        <title>Metagenome-Assembled Genomes uncover a global brackish microbiome.</title>
        <authorList>
            <person name="Hugerth L.W."/>
            <person name="Larsson J."/>
            <person name="Alneberg J."/>
            <person name="Lindh M.V."/>
            <person name="Legrand C."/>
            <person name="Pinhassi J."/>
            <person name="Andersson A.F."/>
        </authorList>
    </citation>
    <scope>NUCLEOTIDE SEQUENCE [LARGE SCALE GENOMIC DNA]</scope>
    <source>
        <strain evidence="1">BACL9 MAG-120924-bin69</strain>
    </source>
</reference>
<name>A0A0R2X8T6_9BACT</name>
<evidence type="ECO:0000313" key="2">
    <source>
        <dbReference type="Proteomes" id="UP000051220"/>
    </source>
</evidence>